<dbReference type="OrthoDB" id="196131at2759"/>
<evidence type="ECO:0000256" key="5">
    <source>
        <dbReference type="PROSITE-ProRule" id="PRU00552"/>
    </source>
</evidence>
<evidence type="ECO:0000256" key="2">
    <source>
        <dbReference type="ARBA" id="ARBA00022801"/>
    </source>
</evidence>
<dbReference type="SUPFAM" id="SSF52540">
    <property type="entry name" value="P-loop containing nucleoside triphosphate hydrolases"/>
    <property type="match status" value="1"/>
</dbReference>
<keyword evidence="9" id="KW-1185">Reference proteome</keyword>
<dbReference type="GO" id="GO:0016787">
    <property type="term" value="F:hydrolase activity"/>
    <property type="evidence" value="ECO:0007669"/>
    <property type="project" value="UniProtKB-KW"/>
</dbReference>
<keyword evidence="3" id="KW-0347">Helicase</keyword>
<evidence type="ECO:0000313" key="9">
    <source>
        <dbReference type="Proteomes" id="UP000309340"/>
    </source>
</evidence>
<dbReference type="InterPro" id="IPR027417">
    <property type="entry name" value="P-loop_NTPase"/>
</dbReference>
<dbReference type="Proteomes" id="UP000309340">
    <property type="component" value="Unassembled WGS sequence"/>
</dbReference>
<evidence type="ECO:0000256" key="3">
    <source>
        <dbReference type="ARBA" id="ARBA00022806"/>
    </source>
</evidence>
<organism evidence="8 9">
    <name type="scientific">Friedmanniomyces simplex</name>
    <dbReference type="NCBI Taxonomy" id="329884"/>
    <lineage>
        <taxon>Eukaryota</taxon>
        <taxon>Fungi</taxon>
        <taxon>Dikarya</taxon>
        <taxon>Ascomycota</taxon>
        <taxon>Pezizomycotina</taxon>
        <taxon>Dothideomycetes</taxon>
        <taxon>Dothideomycetidae</taxon>
        <taxon>Mycosphaerellales</taxon>
        <taxon>Teratosphaeriaceae</taxon>
        <taxon>Friedmanniomyces</taxon>
    </lineage>
</organism>
<feature type="short sequence motif" description="Q motif" evidence="5">
    <location>
        <begin position="157"/>
        <end position="185"/>
    </location>
</feature>
<dbReference type="EMBL" id="NAJQ01001044">
    <property type="protein sequence ID" value="TKA62665.1"/>
    <property type="molecule type" value="Genomic_DNA"/>
</dbReference>
<dbReference type="PROSITE" id="PS51195">
    <property type="entry name" value="Q_MOTIF"/>
    <property type="match status" value="1"/>
</dbReference>
<dbReference type="STRING" id="329884.A0A4U0WM78"/>
<protein>
    <recommendedName>
        <fullName evidence="7">DEAD-box RNA helicase Q domain-containing protein</fullName>
    </recommendedName>
</protein>
<gene>
    <name evidence="8" type="ORF">B0A55_10063</name>
</gene>
<sequence length="204" mass="22062">MAGWETNVASGADEVTNGGGGWDSNAVTADGGDSATNGGDSWASGGGEQGETATEEKAPKPTLSQEEYLAKARGAGWTEKTAFDYAQYNREGCDSHNWAGAAKKYEWKEEYGDVGPEIEELEKMLYGGEFQMRKGDRYDNLEIKVTVEGEQQVARILEFEDAGLHPVILRNVQLCGYERPTPIQSYAIPAVLQGKDIVAVSQTA</sequence>
<reference evidence="8 9" key="1">
    <citation type="submission" date="2017-03" db="EMBL/GenBank/DDBJ databases">
        <title>Genomes of endolithic fungi from Antarctica.</title>
        <authorList>
            <person name="Coleine C."/>
            <person name="Masonjones S."/>
            <person name="Stajich J.E."/>
        </authorList>
    </citation>
    <scope>NUCLEOTIDE SEQUENCE [LARGE SCALE GENOMIC DNA]</scope>
    <source>
        <strain evidence="8 9">CCFEE 5184</strain>
    </source>
</reference>
<keyword evidence="2" id="KW-0378">Hydrolase</keyword>
<keyword evidence="4" id="KW-0067">ATP-binding</keyword>
<feature type="region of interest" description="Disordered" evidence="6">
    <location>
        <begin position="1"/>
        <end position="64"/>
    </location>
</feature>
<dbReference type="GO" id="GO:0003724">
    <property type="term" value="F:RNA helicase activity"/>
    <property type="evidence" value="ECO:0007669"/>
    <property type="project" value="InterPro"/>
</dbReference>
<comment type="caution">
    <text evidence="8">The sequence shown here is derived from an EMBL/GenBank/DDBJ whole genome shotgun (WGS) entry which is preliminary data.</text>
</comment>
<feature type="domain" description="DEAD-box RNA helicase Q" evidence="7">
    <location>
        <begin position="157"/>
        <end position="185"/>
    </location>
</feature>
<dbReference type="AlphaFoldDB" id="A0A4U0WM78"/>
<keyword evidence="1" id="KW-0547">Nucleotide-binding</keyword>
<evidence type="ECO:0000259" key="7">
    <source>
        <dbReference type="PROSITE" id="PS51195"/>
    </source>
</evidence>
<evidence type="ECO:0000256" key="4">
    <source>
        <dbReference type="ARBA" id="ARBA00022840"/>
    </source>
</evidence>
<name>A0A4U0WM78_9PEZI</name>
<evidence type="ECO:0000256" key="6">
    <source>
        <dbReference type="SAM" id="MobiDB-lite"/>
    </source>
</evidence>
<dbReference type="GO" id="GO:0005524">
    <property type="term" value="F:ATP binding"/>
    <property type="evidence" value="ECO:0007669"/>
    <property type="project" value="UniProtKB-KW"/>
</dbReference>
<evidence type="ECO:0000313" key="8">
    <source>
        <dbReference type="EMBL" id="TKA62665.1"/>
    </source>
</evidence>
<evidence type="ECO:0000256" key="1">
    <source>
        <dbReference type="ARBA" id="ARBA00022741"/>
    </source>
</evidence>
<proteinExistence type="predicted"/>
<dbReference type="InterPro" id="IPR014014">
    <property type="entry name" value="RNA_helicase_DEAD_Q_motif"/>
</dbReference>
<dbReference type="Gene3D" id="3.40.50.300">
    <property type="entry name" value="P-loop containing nucleotide triphosphate hydrolases"/>
    <property type="match status" value="1"/>
</dbReference>
<accession>A0A4U0WM78</accession>